<keyword evidence="1" id="KW-1133">Transmembrane helix</keyword>
<feature type="transmembrane region" description="Helical" evidence="1">
    <location>
        <begin position="55"/>
        <end position="73"/>
    </location>
</feature>
<dbReference type="AlphaFoldDB" id="A0A4R7BYY5"/>
<keyword evidence="1" id="KW-0472">Membrane</keyword>
<reference evidence="2 3" key="1">
    <citation type="submission" date="2019-03" db="EMBL/GenBank/DDBJ databases">
        <title>Genomic Encyclopedia of Type Strains, Phase IV (KMG-IV): sequencing the most valuable type-strain genomes for metagenomic binning, comparative biology and taxonomic classification.</title>
        <authorList>
            <person name="Goeker M."/>
        </authorList>
    </citation>
    <scope>NUCLEOTIDE SEQUENCE [LARGE SCALE GENOMIC DNA]</scope>
    <source>
        <strain evidence="2 3">DSM 25903</strain>
    </source>
</reference>
<gene>
    <name evidence="2" type="ORF">EV668_2812</name>
</gene>
<dbReference type="RefSeq" id="WP_133771019.1">
    <property type="nucleotide sequence ID" value="NZ_SNZR01000013.1"/>
</dbReference>
<evidence type="ECO:0000313" key="3">
    <source>
        <dbReference type="Proteomes" id="UP000295122"/>
    </source>
</evidence>
<comment type="caution">
    <text evidence="2">The sequence shown here is derived from an EMBL/GenBank/DDBJ whole genome shotgun (WGS) entry which is preliminary data.</text>
</comment>
<keyword evidence="3" id="KW-1185">Reference proteome</keyword>
<keyword evidence="1" id="KW-0812">Transmembrane</keyword>
<evidence type="ECO:0008006" key="4">
    <source>
        <dbReference type="Google" id="ProtNLM"/>
    </source>
</evidence>
<protein>
    <recommendedName>
        <fullName evidence="4">RDD family protein</fullName>
    </recommendedName>
</protein>
<proteinExistence type="predicted"/>
<dbReference type="Proteomes" id="UP000295122">
    <property type="component" value="Unassembled WGS sequence"/>
</dbReference>
<feature type="transmembrane region" description="Helical" evidence="1">
    <location>
        <begin position="20"/>
        <end position="43"/>
    </location>
</feature>
<evidence type="ECO:0000313" key="2">
    <source>
        <dbReference type="EMBL" id="TDR89975.1"/>
    </source>
</evidence>
<evidence type="ECO:0000256" key="1">
    <source>
        <dbReference type="SAM" id="Phobius"/>
    </source>
</evidence>
<name>A0A4R7BYY5_9HYPH</name>
<sequence>MQDQSASPVPAPAPAPVATWRIVTAAILDFTTAFFVLGHAVALVSGGTTATGFQLNGLPATVLFVLIIAYFVIGNRTGGTLWKRLLGVPVRRSA</sequence>
<dbReference type="OrthoDB" id="7745564at2"/>
<organism evidence="2 3">
    <name type="scientific">Enterovirga rhinocerotis</name>
    <dbReference type="NCBI Taxonomy" id="1339210"/>
    <lineage>
        <taxon>Bacteria</taxon>
        <taxon>Pseudomonadati</taxon>
        <taxon>Pseudomonadota</taxon>
        <taxon>Alphaproteobacteria</taxon>
        <taxon>Hyphomicrobiales</taxon>
        <taxon>Methylobacteriaceae</taxon>
        <taxon>Enterovirga</taxon>
    </lineage>
</organism>
<accession>A0A4R7BYY5</accession>
<dbReference type="EMBL" id="SNZR01000013">
    <property type="protein sequence ID" value="TDR89975.1"/>
    <property type="molecule type" value="Genomic_DNA"/>
</dbReference>